<name>A0ABX0H9S9_9BACT</name>
<feature type="transmembrane region" description="Helical" evidence="1">
    <location>
        <begin position="157"/>
        <end position="174"/>
    </location>
</feature>
<feature type="transmembrane region" description="Helical" evidence="1">
    <location>
        <begin position="9"/>
        <end position="30"/>
    </location>
</feature>
<feature type="transmembrane region" description="Helical" evidence="1">
    <location>
        <begin position="180"/>
        <end position="202"/>
    </location>
</feature>
<keyword evidence="1" id="KW-0472">Membrane</keyword>
<keyword evidence="1" id="KW-1133">Transmembrane helix</keyword>
<gene>
    <name evidence="2" type="ORF">G9Q97_12460</name>
</gene>
<sequence length="214" mass="23996">MDQTVNKIGFWAGIIAFGSSVAFVLVQTLQLLRLLSYPYDEILIYGFSLAIVIPFLFEMLALYHATPIAKKIWSHAALIFTVIYVVFVTANYVVQLATVIPMTLEGAEDEIKILSQTPHSMFWNYDAIGYICMGLATLFAVPVFGKTGIQKWVRISFLAHALVTPLIAFVYFYPTFSEKLLLLVLPWGITAPLAMLLLAIMFKKGISPNTEFTR</sequence>
<keyword evidence="1" id="KW-0812">Transmembrane</keyword>
<evidence type="ECO:0000313" key="3">
    <source>
        <dbReference type="Proteomes" id="UP000649799"/>
    </source>
</evidence>
<protein>
    <recommendedName>
        <fullName evidence="4">DUF4386 domain-containing protein</fullName>
    </recommendedName>
</protein>
<accession>A0ABX0H9S9</accession>
<dbReference type="Proteomes" id="UP000649799">
    <property type="component" value="Unassembled WGS sequence"/>
</dbReference>
<comment type="caution">
    <text evidence="2">The sequence shown here is derived from an EMBL/GenBank/DDBJ whole genome shotgun (WGS) entry which is preliminary data.</text>
</comment>
<keyword evidence="3" id="KW-1185">Reference proteome</keyword>
<dbReference type="RefSeq" id="WP_166147333.1">
    <property type="nucleotide sequence ID" value="NZ_JAANYN010000005.1"/>
</dbReference>
<evidence type="ECO:0008006" key="4">
    <source>
        <dbReference type="Google" id="ProtNLM"/>
    </source>
</evidence>
<evidence type="ECO:0000256" key="1">
    <source>
        <dbReference type="SAM" id="Phobius"/>
    </source>
</evidence>
<organism evidence="2 3">
    <name type="scientific">Cyclobacterium plantarum</name>
    <dbReference type="NCBI Taxonomy" id="2716263"/>
    <lineage>
        <taxon>Bacteria</taxon>
        <taxon>Pseudomonadati</taxon>
        <taxon>Bacteroidota</taxon>
        <taxon>Cytophagia</taxon>
        <taxon>Cytophagales</taxon>
        <taxon>Cyclobacteriaceae</taxon>
        <taxon>Cyclobacterium</taxon>
    </lineage>
</organism>
<feature type="transmembrane region" description="Helical" evidence="1">
    <location>
        <begin position="42"/>
        <end position="63"/>
    </location>
</feature>
<reference evidence="2 3" key="1">
    <citation type="submission" date="2020-03" db="EMBL/GenBank/DDBJ databases">
        <title>Cyclobacterium plantarum sp. nov., a marine bacterium isolated from a coastal-marine wetland.</title>
        <authorList>
            <person name="Sanchez-Porro C."/>
            <person name="Ventosa A."/>
            <person name="Amoozegar M."/>
        </authorList>
    </citation>
    <scope>NUCLEOTIDE SEQUENCE [LARGE SCALE GENOMIC DNA]</scope>
    <source>
        <strain evidence="2 3">GBPx2</strain>
    </source>
</reference>
<proteinExistence type="predicted"/>
<evidence type="ECO:0000313" key="2">
    <source>
        <dbReference type="EMBL" id="NHE57623.1"/>
    </source>
</evidence>
<feature type="transmembrane region" description="Helical" evidence="1">
    <location>
        <begin position="127"/>
        <end position="145"/>
    </location>
</feature>
<dbReference type="EMBL" id="JAANYN010000005">
    <property type="protein sequence ID" value="NHE57623.1"/>
    <property type="molecule type" value="Genomic_DNA"/>
</dbReference>
<feature type="transmembrane region" description="Helical" evidence="1">
    <location>
        <begin position="75"/>
        <end position="94"/>
    </location>
</feature>